<protein>
    <submittedName>
        <fullName evidence="5">Tyrosine-type recombinase/integrase</fullName>
    </submittedName>
</protein>
<dbReference type="Gene3D" id="1.10.150.130">
    <property type="match status" value="1"/>
</dbReference>
<reference evidence="5" key="1">
    <citation type="journal article" date="2021" name="PeerJ">
        <title>Extensive microbial diversity within the chicken gut microbiome revealed by metagenomics and culture.</title>
        <authorList>
            <person name="Gilroy R."/>
            <person name="Ravi A."/>
            <person name="Getino M."/>
            <person name="Pursley I."/>
            <person name="Horton D.L."/>
            <person name="Alikhan N.F."/>
            <person name="Baker D."/>
            <person name="Gharbi K."/>
            <person name="Hall N."/>
            <person name="Watson M."/>
            <person name="Adriaenssens E.M."/>
            <person name="Foster-Nyarko E."/>
            <person name="Jarju S."/>
            <person name="Secka A."/>
            <person name="Antonio M."/>
            <person name="Oren A."/>
            <person name="Chaudhuri R.R."/>
            <person name="La Ragione R."/>
            <person name="Hildebrand F."/>
            <person name="Pallen M.J."/>
        </authorList>
    </citation>
    <scope>NUCLEOTIDE SEQUENCE</scope>
    <source>
        <strain evidence="5">USAMLcec2-132</strain>
    </source>
</reference>
<gene>
    <name evidence="5" type="ORF">H9761_06070</name>
</gene>
<dbReference type="InterPro" id="IPR025269">
    <property type="entry name" value="SAM-like_dom"/>
</dbReference>
<dbReference type="InterPro" id="IPR050090">
    <property type="entry name" value="Tyrosine_recombinase_XerCD"/>
</dbReference>
<feature type="domain" description="Tyr recombinase" evidence="4">
    <location>
        <begin position="217"/>
        <end position="421"/>
    </location>
</feature>
<proteinExistence type="inferred from homology"/>
<organism evidence="5 6">
    <name type="scientific">Candidatus Eisenbergiella merdavium</name>
    <dbReference type="NCBI Taxonomy" id="2838551"/>
    <lineage>
        <taxon>Bacteria</taxon>
        <taxon>Bacillati</taxon>
        <taxon>Bacillota</taxon>
        <taxon>Clostridia</taxon>
        <taxon>Lachnospirales</taxon>
        <taxon>Lachnospiraceae</taxon>
        <taxon>Eisenbergiella</taxon>
    </lineage>
</organism>
<dbReference type="PANTHER" id="PTHR30349">
    <property type="entry name" value="PHAGE INTEGRASE-RELATED"/>
    <property type="match status" value="1"/>
</dbReference>
<evidence type="ECO:0000313" key="5">
    <source>
        <dbReference type="EMBL" id="HJC23255.1"/>
    </source>
</evidence>
<dbReference type="InterPro" id="IPR011010">
    <property type="entry name" value="DNA_brk_join_enz"/>
</dbReference>
<dbReference type="Gene3D" id="1.10.443.10">
    <property type="entry name" value="Intergrase catalytic core"/>
    <property type="match status" value="1"/>
</dbReference>
<dbReference type="SUPFAM" id="SSF56349">
    <property type="entry name" value="DNA breaking-rejoining enzymes"/>
    <property type="match status" value="1"/>
</dbReference>
<dbReference type="InterPro" id="IPR002104">
    <property type="entry name" value="Integrase_catalytic"/>
</dbReference>
<evidence type="ECO:0000256" key="2">
    <source>
        <dbReference type="ARBA" id="ARBA00023125"/>
    </source>
</evidence>
<dbReference type="CDD" id="cd01189">
    <property type="entry name" value="INT_ICEBs1_C_like"/>
    <property type="match status" value="1"/>
</dbReference>
<dbReference type="GO" id="GO:0006310">
    <property type="term" value="P:DNA recombination"/>
    <property type="evidence" value="ECO:0007669"/>
    <property type="project" value="UniProtKB-KW"/>
</dbReference>
<dbReference type="AlphaFoldDB" id="A0A9D2NEJ2"/>
<comment type="similarity">
    <text evidence="1">Belongs to the 'phage' integrase family.</text>
</comment>
<dbReference type="GO" id="GO:0015074">
    <property type="term" value="P:DNA integration"/>
    <property type="evidence" value="ECO:0007669"/>
    <property type="project" value="InterPro"/>
</dbReference>
<dbReference type="Pfam" id="PF13102">
    <property type="entry name" value="Phage_int_SAM_5"/>
    <property type="match status" value="1"/>
</dbReference>
<reference evidence="5" key="2">
    <citation type="submission" date="2021-04" db="EMBL/GenBank/DDBJ databases">
        <authorList>
            <person name="Gilroy R."/>
        </authorList>
    </citation>
    <scope>NUCLEOTIDE SEQUENCE</scope>
    <source>
        <strain evidence="5">USAMLcec2-132</strain>
    </source>
</reference>
<evidence type="ECO:0000313" key="6">
    <source>
        <dbReference type="Proteomes" id="UP000823891"/>
    </source>
</evidence>
<keyword evidence="3" id="KW-0233">DNA recombination</keyword>
<dbReference type="PANTHER" id="PTHR30349:SF64">
    <property type="entry name" value="PROPHAGE INTEGRASE INTD-RELATED"/>
    <property type="match status" value="1"/>
</dbReference>
<evidence type="ECO:0000256" key="1">
    <source>
        <dbReference type="ARBA" id="ARBA00008857"/>
    </source>
</evidence>
<dbReference type="InterPro" id="IPR010998">
    <property type="entry name" value="Integrase_recombinase_N"/>
</dbReference>
<sequence>MLMVAGHLRIQNGIYQIILSYKDPDGKRRTKSISTGLSVKGNARKAEQMLQKARQEFSPPAPSEDTRGVDAKDHLSEQADTEAVFSQEEKRLTTFSPEHSIMLSSASQILFCDFMLHWLQSMRSQVEANTLSGYSFNVKHRIYPYFRDKGYTLAQIEEYPLLIQEFYDYALNTLHVSGNTVLHYHANIRKALKTAFKTGVIKSNPADRIDRPRKNPYKGEVYNASELSVLFDVFRTDPLALAVVFASFYGLRRSEILGLKWDSIDFERNMITISHIVTQATVDGKYQILQKDRTKNLSSLRSLPLVPQLKEALLERLEQQSRNRMLYGNSYCHDFDAYIFVTPSGKLMKPDYVTTHFRLICDKNNLKHIRFHDLRHSCASLLYENGVDLKAIQEWLGHSTISTTANIYTHLNYKNKITSANAILSIIPGGISAHEEGILTGEQDYKKRI</sequence>
<name>A0A9D2NEJ2_9FIRM</name>
<dbReference type="GO" id="GO:0003677">
    <property type="term" value="F:DNA binding"/>
    <property type="evidence" value="ECO:0007669"/>
    <property type="project" value="UniProtKB-KW"/>
</dbReference>
<dbReference type="Pfam" id="PF00589">
    <property type="entry name" value="Phage_integrase"/>
    <property type="match status" value="1"/>
</dbReference>
<keyword evidence="2" id="KW-0238">DNA-binding</keyword>
<dbReference type="PROSITE" id="PS51898">
    <property type="entry name" value="TYR_RECOMBINASE"/>
    <property type="match status" value="1"/>
</dbReference>
<accession>A0A9D2NEJ2</accession>
<dbReference type="EMBL" id="DWWS01000021">
    <property type="protein sequence ID" value="HJC23255.1"/>
    <property type="molecule type" value="Genomic_DNA"/>
</dbReference>
<dbReference type="InterPro" id="IPR013762">
    <property type="entry name" value="Integrase-like_cat_sf"/>
</dbReference>
<dbReference type="Proteomes" id="UP000823891">
    <property type="component" value="Unassembled WGS sequence"/>
</dbReference>
<evidence type="ECO:0000256" key="3">
    <source>
        <dbReference type="ARBA" id="ARBA00023172"/>
    </source>
</evidence>
<evidence type="ECO:0000259" key="4">
    <source>
        <dbReference type="PROSITE" id="PS51898"/>
    </source>
</evidence>
<comment type="caution">
    <text evidence="5">The sequence shown here is derived from an EMBL/GenBank/DDBJ whole genome shotgun (WGS) entry which is preliminary data.</text>
</comment>